<comment type="caution">
    <text evidence="1">The sequence shown here is derived from an EMBL/GenBank/DDBJ whole genome shotgun (WGS) entry which is preliminary data.</text>
</comment>
<organism evidence="1 2">
    <name type="scientific">Kitasatospora acidiphila</name>
    <dbReference type="NCBI Taxonomy" id="2567942"/>
    <lineage>
        <taxon>Bacteria</taxon>
        <taxon>Bacillati</taxon>
        <taxon>Actinomycetota</taxon>
        <taxon>Actinomycetes</taxon>
        <taxon>Kitasatosporales</taxon>
        <taxon>Streptomycetaceae</taxon>
        <taxon>Kitasatospora</taxon>
    </lineage>
</organism>
<dbReference type="AlphaFoldDB" id="A0A540W5F9"/>
<evidence type="ECO:0000313" key="2">
    <source>
        <dbReference type="Proteomes" id="UP000319103"/>
    </source>
</evidence>
<dbReference type="Proteomes" id="UP000319103">
    <property type="component" value="Unassembled WGS sequence"/>
</dbReference>
<keyword evidence="2" id="KW-1185">Reference proteome</keyword>
<dbReference type="RefSeq" id="WP_141634826.1">
    <property type="nucleotide sequence ID" value="NZ_VIGB01000003.1"/>
</dbReference>
<name>A0A540W5F9_9ACTN</name>
<protein>
    <submittedName>
        <fullName evidence="1">Uncharacterized protein</fullName>
    </submittedName>
</protein>
<sequence length="79" mass="8391">MGVVILLGTGPAPVERTTVAHLGVESPPDTAIQLRAAVDLDIHVGPGEHLALALTHQQADQLLQDLAARLGQRLMSIRR</sequence>
<accession>A0A540W5F9</accession>
<evidence type="ECO:0000313" key="1">
    <source>
        <dbReference type="EMBL" id="TQF04240.1"/>
    </source>
</evidence>
<dbReference type="EMBL" id="VIGB01000003">
    <property type="protein sequence ID" value="TQF04240.1"/>
    <property type="molecule type" value="Genomic_DNA"/>
</dbReference>
<gene>
    <name evidence="1" type="ORF">E6W39_20925</name>
</gene>
<proteinExistence type="predicted"/>
<reference evidence="1 2" key="1">
    <citation type="submission" date="2019-06" db="EMBL/GenBank/DDBJ databases">
        <title>Description of Kitasatospora acidophila sp. nov. isolated from pine grove soil, and reclassification of Streptomyces novaecaesareae to Kitasatospora novaeceasareae comb. nov.</title>
        <authorList>
            <person name="Kim M.J."/>
        </authorList>
    </citation>
    <scope>NUCLEOTIDE SEQUENCE [LARGE SCALE GENOMIC DNA]</scope>
    <source>
        <strain evidence="1 2">MMS16-CNU292</strain>
    </source>
</reference>